<dbReference type="Proteomes" id="UP000501467">
    <property type="component" value="Chromosome"/>
</dbReference>
<feature type="domain" description="YoaP-like" evidence="1">
    <location>
        <begin position="32"/>
        <end position="71"/>
    </location>
</feature>
<proteinExistence type="predicted"/>
<evidence type="ECO:0000313" key="6">
    <source>
        <dbReference type="Proteomes" id="UP000319026"/>
    </source>
</evidence>
<dbReference type="Pfam" id="PF14268">
    <property type="entry name" value="YoaP"/>
    <property type="match status" value="1"/>
</dbReference>
<protein>
    <submittedName>
        <fullName evidence="2">YoaP domain-containing protein</fullName>
    </submittedName>
</protein>
<evidence type="ECO:0000313" key="2">
    <source>
        <dbReference type="EMBL" id="QKH85185.1"/>
    </source>
</evidence>
<evidence type="ECO:0000259" key="1">
    <source>
        <dbReference type="Pfam" id="PF14268"/>
    </source>
</evidence>
<dbReference type="AlphaFoldDB" id="A0A2K9H511"/>
<evidence type="ECO:0000313" key="3">
    <source>
        <dbReference type="EMBL" id="TWV41040.1"/>
    </source>
</evidence>
<dbReference type="EMBL" id="VOHT01000005">
    <property type="protein sequence ID" value="TWV48347.1"/>
    <property type="molecule type" value="Genomic_DNA"/>
</dbReference>
<name>A0A2K9H511_BACFG</name>
<organism evidence="4 6">
    <name type="scientific">Bacteroides fragilis</name>
    <dbReference type="NCBI Taxonomy" id="817"/>
    <lineage>
        <taxon>Bacteria</taxon>
        <taxon>Pseudomonadati</taxon>
        <taxon>Bacteroidota</taxon>
        <taxon>Bacteroidia</taxon>
        <taxon>Bacteroidales</taxon>
        <taxon>Bacteroidaceae</taxon>
        <taxon>Bacteroides</taxon>
    </lineage>
</organism>
<sequence length="76" mass="9204">MTIYYDMQYPYVYQYIETITQYCEMNDFSVSLIQVDALQKAKELPCVFNNFAMFYKGVFETVNLLNIDYLKRILRK</sequence>
<dbReference type="EMBL" id="VOHV01000005">
    <property type="protein sequence ID" value="TWV41040.1"/>
    <property type="molecule type" value="Genomic_DNA"/>
</dbReference>
<accession>A0A2K9H511</accession>
<evidence type="ECO:0000313" key="5">
    <source>
        <dbReference type="Proteomes" id="UP000315444"/>
    </source>
</evidence>
<dbReference type="EMBL" id="CP054003">
    <property type="protein sequence ID" value="QKH85185.1"/>
    <property type="molecule type" value="Genomic_DNA"/>
</dbReference>
<dbReference type="Proteomes" id="UP000319026">
    <property type="component" value="Unassembled WGS sequence"/>
</dbReference>
<dbReference type="InterPro" id="IPR025685">
    <property type="entry name" value="YoaP-like_dom"/>
</dbReference>
<dbReference type="Proteomes" id="UP000315444">
    <property type="component" value="Unassembled WGS sequence"/>
</dbReference>
<evidence type="ECO:0000313" key="4">
    <source>
        <dbReference type="EMBL" id="TWV48347.1"/>
    </source>
</evidence>
<evidence type="ECO:0000313" key="7">
    <source>
        <dbReference type="Proteomes" id="UP000501467"/>
    </source>
</evidence>
<gene>
    <name evidence="2" type="ORF">FOC69_12725</name>
    <name evidence="4" type="ORF">FSA03_13105</name>
    <name evidence="3" type="ORF">FSA06_12920</name>
</gene>
<reference evidence="4 6" key="2">
    <citation type="submission" date="2019-07" db="EMBL/GenBank/DDBJ databases">
        <title>Genome Sequencing of Bacteroides fragilis.</title>
        <authorList>
            <person name="Pinto K.M."/>
            <person name="Ruoff K.L."/>
            <person name="Price C.E."/>
            <person name="Valls R.A."/>
            <person name="O'Toole G.A."/>
        </authorList>
    </citation>
    <scope>NUCLEOTIDE SEQUENCE [LARGE SCALE GENOMIC DNA]</scope>
    <source>
        <strain evidence="4 6">AD135F_3B</strain>
    </source>
</reference>
<reference evidence="2 7" key="3">
    <citation type="submission" date="2020-05" db="EMBL/GenBank/DDBJ databases">
        <title>FDA dAtabase for Regulatory Grade micrObial Sequences (FDA-ARGOS): Supporting development and validation of Infectious Disease Dx tests.</title>
        <authorList>
            <person name="Bojja K."/>
            <person name="Kessler A."/>
            <person name="Tallon L."/>
            <person name="Sadzewicz L."/>
            <person name="Zhao X."/>
            <person name="Vavikolanu K."/>
            <person name="Mehta A."/>
            <person name="Aluvathingal J."/>
            <person name="Nadendla S."/>
            <person name="Myers T."/>
            <person name="Yan Y."/>
            <person name="Sichtig H."/>
        </authorList>
    </citation>
    <scope>NUCLEOTIDE SEQUENCE [LARGE SCALE GENOMIC DNA]</scope>
    <source>
        <strain evidence="2 7">FDAARGOS_763</strain>
    </source>
</reference>
<reference evidence="3 5" key="1">
    <citation type="submission" date="2019-07" db="EMBL/GenBank/DDBJ databases">
        <title>Genome sequencing of Bacteroides fragilis.</title>
        <authorList>
            <person name="Galasyn E.V."/>
            <person name="Ruoff K.L."/>
            <person name="Price C.E."/>
            <person name="Valls R.A."/>
            <person name="O'Toole G.A."/>
        </authorList>
    </citation>
    <scope>NUCLEOTIDE SEQUENCE [LARGE SCALE GENOMIC DNA]</scope>
    <source>
        <strain evidence="3 5">AD135F_1B</strain>
    </source>
</reference>